<comment type="subcellular location">
    <subcellularLocation>
        <location evidence="1">Membrane</location>
        <topology evidence="1">Multi-pass membrane protein</topology>
    </subcellularLocation>
</comment>
<keyword evidence="2 5" id="KW-0812">Transmembrane</keyword>
<evidence type="ECO:0000256" key="5">
    <source>
        <dbReference type="SAM" id="Phobius"/>
    </source>
</evidence>
<dbReference type="EMBL" id="JABFJV010000001">
    <property type="protein sequence ID" value="NOK31650.1"/>
    <property type="molecule type" value="Genomic_DNA"/>
</dbReference>
<feature type="transmembrane region" description="Helical" evidence="5">
    <location>
        <begin position="90"/>
        <end position="111"/>
    </location>
</feature>
<protein>
    <submittedName>
        <fullName evidence="6">DoxX family membrane protein</fullName>
    </submittedName>
</protein>
<feature type="transmembrane region" description="Helical" evidence="5">
    <location>
        <begin position="117"/>
        <end position="138"/>
    </location>
</feature>
<dbReference type="GO" id="GO:0016020">
    <property type="term" value="C:membrane"/>
    <property type="evidence" value="ECO:0007669"/>
    <property type="project" value="UniProtKB-SubCell"/>
</dbReference>
<keyword evidence="3 5" id="KW-1133">Transmembrane helix</keyword>
<keyword evidence="4 5" id="KW-0472">Membrane</keyword>
<keyword evidence="7" id="KW-1185">Reference proteome</keyword>
<comment type="caution">
    <text evidence="6">The sequence shown here is derived from an EMBL/GenBank/DDBJ whole genome shotgun (WGS) entry which is preliminary data.</text>
</comment>
<reference evidence="6 7" key="1">
    <citation type="submission" date="2020-05" db="EMBL/GenBank/DDBJ databases">
        <authorList>
            <person name="Whitworth D."/>
        </authorList>
    </citation>
    <scope>NUCLEOTIDE SEQUENCE [LARGE SCALE GENOMIC DNA]</scope>
    <source>
        <strain evidence="6 7">AB043B</strain>
    </source>
</reference>
<dbReference type="RefSeq" id="WP_171432616.1">
    <property type="nucleotide sequence ID" value="NZ_JABFJV010000001.1"/>
</dbReference>
<name>A0A7Y4KE90_9BACT</name>
<dbReference type="InterPro" id="IPR032808">
    <property type="entry name" value="DoxX"/>
</dbReference>
<organism evidence="6 7">
    <name type="scientific">Corallococcus exercitus</name>
    <dbReference type="NCBI Taxonomy" id="2316736"/>
    <lineage>
        <taxon>Bacteria</taxon>
        <taxon>Pseudomonadati</taxon>
        <taxon>Myxococcota</taxon>
        <taxon>Myxococcia</taxon>
        <taxon>Myxococcales</taxon>
        <taxon>Cystobacterineae</taxon>
        <taxon>Myxococcaceae</taxon>
        <taxon>Corallococcus</taxon>
    </lineage>
</organism>
<feature type="transmembrane region" description="Helical" evidence="5">
    <location>
        <begin position="27"/>
        <end position="49"/>
    </location>
</feature>
<accession>A0A7Y4KE90</accession>
<evidence type="ECO:0000313" key="6">
    <source>
        <dbReference type="EMBL" id="NOK31650.1"/>
    </source>
</evidence>
<dbReference type="AlphaFoldDB" id="A0A7Y4KE90"/>
<proteinExistence type="predicted"/>
<dbReference type="Proteomes" id="UP000563426">
    <property type="component" value="Unassembled WGS sequence"/>
</dbReference>
<evidence type="ECO:0000313" key="7">
    <source>
        <dbReference type="Proteomes" id="UP000563426"/>
    </source>
</evidence>
<sequence length="153" mass="16287">MDTALSSSTPGVEATPKKKSFARHLPTAARVFMGLVFFVFGLNGFLEFIPTPKDLNPADPAVAFGIAMKATGFLFWLVKGTETVAGALLLANRFVPLALAIIAPVIVNIFLTHALLAPAGLGLAVILLAAELFLAWSYRAVYRPMLAMRATPS</sequence>
<evidence type="ECO:0000256" key="1">
    <source>
        <dbReference type="ARBA" id="ARBA00004141"/>
    </source>
</evidence>
<feature type="transmembrane region" description="Helical" evidence="5">
    <location>
        <begin position="61"/>
        <end position="78"/>
    </location>
</feature>
<evidence type="ECO:0000256" key="2">
    <source>
        <dbReference type="ARBA" id="ARBA00022692"/>
    </source>
</evidence>
<dbReference type="Pfam" id="PF07681">
    <property type="entry name" value="DoxX"/>
    <property type="match status" value="1"/>
</dbReference>
<gene>
    <name evidence="6" type="ORF">HMI49_00350</name>
</gene>
<evidence type="ECO:0000256" key="4">
    <source>
        <dbReference type="ARBA" id="ARBA00023136"/>
    </source>
</evidence>
<evidence type="ECO:0000256" key="3">
    <source>
        <dbReference type="ARBA" id="ARBA00022989"/>
    </source>
</evidence>